<dbReference type="GeneID" id="68115480"/>
<dbReference type="EMBL" id="VFQX01000060">
    <property type="protein sequence ID" value="KAF0973558.1"/>
    <property type="molecule type" value="Genomic_DNA"/>
</dbReference>
<dbReference type="InterPro" id="IPR021150">
    <property type="entry name" value="Ubiq_cyt_c_chap"/>
</dbReference>
<dbReference type="PANTHER" id="PTHR12184">
    <property type="entry name" value="UBIQUINOL-CYTOCHROME C REDUCTASE COMPLEX ASSEMBLY FACTOR 1 FAMILY MEMBER"/>
    <property type="match status" value="1"/>
</dbReference>
<comment type="caution">
    <text evidence="4">The sequence shown here is derived from an EMBL/GenBank/DDBJ whole genome shotgun (WGS) entry which is preliminary data.</text>
</comment>
<dbReference type="OMA" id="VEHYIND"/>
<dbReference type="VEuPathDB" id="AmoebaDB:NfTy_090970"/>
<proteinExistence type="inferred from homology"/>
<dbReference type="GO" id="GO:0005739">
    <property type="term" value="C:mitochondrion"/>
    <property type="evidence" value="ECO:0007669"/>
    <property type="project" value="TreeGrafter"/>
</dbReference>
<gene>
    <name evidence="4" type="ORF">FDP41_008262</name>
</gene>
<name>A0A6A5BHP1_NAEFO</name>
<accession>A0A6A5BHP1</accession>
<dbReference type="OrthoDB" id="10253878at2759"/>
<evidence type="ECO:0000256" key="2">
    <source>
        <dbReference type="SAM" id="MobiDB-lite"/>
    </source>
</evidence>
<reference evidence="4 5" key="1">
    <citation type="journal article" date="2019" name="Sci. Rep.">
        <title>Nanopore sequencing improves the draft genome of the human pathogenic amoeba Naegleria fowleri.</title>
        <authorList>
            <person name="Liechti N."/>
            <person name="Schurch N."/>
            <person name="Bruggmann R."/>
            <person name="Wittwer M."/>
        </authorList>
    </citation>
    <scope>NUCLEOTIDE SEQUENCE [LARGE SCALE GENOMIC DNA]</scope>
    <source>
        <strain evidence="4 5">ATCC 30894</strain>
    </source>
</reference>
<dbReference type="AlphaFoldDB" id="A0A6A5BHP1"/>
<dbReference type="InterPro" id="IPR007129">
    <property type="entry name" value="Ubiqinol_cyt_c_chaperone_CPB3"/>
</dbReference>
<dbReference type="Proteomes" id="UP000444721">
    <property type="component" value="Unassembled WGS sequence"/>
</dbReference>
<feature type="region of interest" description="Disordered" evidence="2">
    <location>
        <begin position="50"/>
        <end position="77"/>
    </location>
</feature>
<evidence type="ECO:0000313" key="4">
    <source>
        <dbReference type="EMBL" id="KAF0973558.1"/>
    </source>
</evidence>
<evidence type="ECO:0000313" key="5">
    <source>
        <dbReference type="Proteomes" id="UP000444721"/>
    </source>
</evidence>
<evidence type="ECO:0000259" key="3">
    <source>
        <dbReference type="Pfam" id="PF03981"/>
    </source>
</evidence>
<organism evidence="4 5">
    <name type="scientific">Naegleria fowleri</name>
    <name type="common">Brain eating amoeba</name>
    <dbReference type="NCBI Taxonomy" id="5763"/>
    <lineage>
        <taxon>Eukaryota</taxon>
        <taxon>Discoba</taxon>
        <taxon>Heterolobosea</taxon>
        <taxon>Tetramitia</taxon>
        <taxon>Eutetramitia</taxon>
        <taxon>Vahlkampfiidae</taxon>
        <taxon>Naegleria</taxon>
    </lineage>
</organism>
<dbReference type="PANTHER" id="PTHR12184:SF1">
    <property type="entry name" value="UBIQUINOL-CYTOCHROME-C REDUCTASE COMPLEX ASSEMBLY FACTOR 1"/>
    <property type="match status" value="1"/>
</dbReference>
<dbReference type="GO" id="GO:0034551">
    <property type="term" value="P:mitochondrial respiratory chain complex III assembly"/>
    <property type="evidence" value="ECO:0007669"/>
    <property type="project" value="TreeGrafter"/>
</dbReference>
<feature type="domain" description="Ubiquinol-cytochrome c chaperone" evidence="3">
    <location>
        <begin position="234"/>
        <end position="308"/>
    </location>
</feature>
<feature type="compositionally biased region" description="Low complexity" evidence="2">
    <location>
        <begin position="57"/>
        <end position="77"/>
    </location>
</feature>
<dbReference type="RefSeq" id="XP_044558271.1">
    <property type="nucleotide sequence ID" value="XM_044712097.1"/>
</dbReference>
<dbReference type="VEuPathDB" id="AmoebaDB:FDP41_008262"/>
<dbReference type="Pfam" id="PF03981">
    <property type="entry name" value="Ubiq_cyt_C_chap"/>
    <property type="match status" value="1"/>
</dbReference>
<sequence length="436" mass="50894">MFQQRGLRSLRLLASKCFNNHHHQHQTILFQFGTRSGGASTFIQRSLHTTISKNGPNHTTATTNIPNNTNSTMSNNNNINNNSSLSTIYKELESQRQYYLQYVETRQENDVLQQYNPLFRPFLKAYTNEIRFLVDRYEPLRLQKQLEEDVKQGKIPQKHNVSWVLPSKVAQKENASTSRPLALRLFGFFGQESIINRSCDFVWNMLMNHIHAIRKSGVYEKTNLAGVSWTGADFYVWTIHLWVLFRRLRFEGSDGDLMSKKLCDRFWNYVEHYINDNYKVNAYTLSKNLKRLQQIHYGIIIQLDKILDLANTSNMNDSVPTSWEPKTLNNMIVSSSDQDALIAEVVWRNFYCGGVEFTNLDVDDTIKGEVEVTAEDLAFWTRYIRYVLSWTDHIDSVIFIRGLFHYHLPNDDFVVKFKPNEKPVKPAQLPTTQDKK</sequence>
<keyword evidence="5" id="KW-1185">Reference proteome</keyword>
<comment type="similarity">
    <text evidence="1">Belongs to the CBP3 family.</text>
</comment>
<evidence type="ECO:0000256" key="1">
    <source>
        <dbReference type="ARBA" id="ARBA00006407"/>
    </source>
</evidence>
<dbReference type="VEuPathDB" id="AmoebaDB:NF0002720"/>
<protein>
    <recommendedName>
        <fullName evidence="3">Ubiquinol-cytochrome c chaperone domain-containing protein</fullName>
    </recommendedName>
</protein>